<keyword evidence="2" id="KW-1185">Reference proteome</keyword>
<proteinExistence type="predicted"/>
<evidence type="ECO:0000313" key="1">
    <source>
        <dbReference type="EMBL" id="PWK92631.1"/>
    </source>
</evidence>
<accession>A0ABX5LHW4</accession>
<dbReference type="RefSeq" id="WP_106197211.1">
    <property type="nucleotide sequence ID" value="NZ_JAXEIU010000051.1"/>
</dbReference>
<protein>
    <recommendedName>
        <fullName evidence="3">Response regulatory domain-containing protein</fullName>
    </recommendedName>
</protein>
<gene>
    <name evidence="1" type="ORF">B0H50_1353</name>
</gene>
<dbReference type="Proteomes" id="UP000245523">
    <property type="component" value="Unassembled WGS sequence"/>
</dbReference>
<reference evidence="1 2" key="1">
    <citation type="submission" date="2018-05" db="EMBL/GenBank/DDBJ databases">
        <title>Animal gut microbial communities from fecal samples from Wisconsin, USA.</title>
        <authorList>
            <person name="Neumann A."/>
        </authorList>
    </citation>
    <scope>NUCLEOTIDE SEQUENCE [LARGE SCALE GENOMIC DNA]</scope>
    <source>
        <strain evidence="1 2">UWS4</strain>
    </source>
</reference>
<sequence>MGHIFFISDDRATDLSELANWTLDWMLSNDISADTAIYTCKGLDQGEKALETPLSQGESPALVVLDHGMRPTKESVQFGNRLRDLIPESWVLELVEKDYPVDKKSDDSFLLQKPICKSDWEETLQHVFVEAGSPQWSNASFRH</sequence>
<evidence type="ECO:0008006" key="3">
    <source>
        <dbReference type="Google" id="ProtNLM"/>
    </source>
</evidence>
<name>A0ABX5LHW4_9BACT</name>
<dbReference type="EMBL" id="QGHD01000035">
    <property type="protein sequence ID" value="PWK92631.1"/>
    <property type="molecule type" value="Genomic_DNA"/>
</dbReference>
<organism evidence="1 2">
    <name type="scientific">Hallerella porci</name>
    <dbReference type="NCBI Taxonomy" id="1945871"/>
    <lineage>
        <taxon>Bacteria</taxon>
        <taxon>Pseudomonadati</taxon>
        <taxon>Fibrobacterota</taxon>
        <taxon>Fibrobacteria</taxon>
        <taxon>Fibrobacterales</taxon>
        <taxon>Fibrobacteraceae</taxon>
        <taxon>Hallerella</taxon>
    </lineage>
</organism>
<comment type="caution">
    <text evidence="1">The sequence shown here is derived from an EMBL/GenBank/DDBJ whole genome shotgun (WGS) entry which is preliminary data.</text>
</comment>
<evidence type="ECO:0000313" key="2">
    <source>
        <dbReference type="Proteomes" id="UP000245523"/>
    </source>
</evidence>